<dbReference type="PANTHER" id="PTHR43767">
    <property type="entry name" value="LONG-CHAIN-FATTY-ACID--COA LIGASE"/>
    <property type="match status" value="1"/>
</dbReference>
<evidence type="ECO:0000259" key="1">
    <source>
        <dbReference type="Pfam" id="PF00501"/>
    </source>
</evidence>
<accession>A0A6J4S945</accession>
<dbReference type="Pfam" id="PF00501">
    <property type="entry name" value="AMP-binding"/>
    <property type="match status" value="1"/>
</dbReference>
<dbReference type="AlphaFoldDB" id="A0A6J4S945"/>
<feature type="domain" description="AMP-dependent synthetase/ligase" evidence="1">
    <location>
        <begin position="46"/>
        <end position="116"/>
    </location>
</feature>
<name>A0A6J4S945_9SPHN</name>
<proteinExistence type="predicted"/>
<dbReference type="EMBL" id="CADCVX010000145">
    <property type="protein sequence ID" value="CAA9492630.1"/>
    <property type="molecule type" value="Genomic_DNA"/>
</dbReference>
<dbReference type="GO" id="GO:0016874">
    <property type="term" value="F:ligase activity"/>
    <property type="evidence" value="ECO:0007669"/>
    <property type="project" value="UniProtKB-KW"/>
</dbReference>
<feature type="non-terminal residue" evidence="2">
    <location>
        <position position="118"/>
    </location>
</feature>
<dbReference type="PANTHER" id="PTHR43767:SF10">
    <property type="entry name" value="SURFACTIN SYNTHASE SUBUNIT 1"/>
    <property type="match status" value="1"/>
</dbReference>
<sequence length="118" mass="13030">MSAQVDSFVRDRLPPPEAQPEFRFDLPELQYPERFNAAVELIDQAPAEGIAVINENGSWTYGELKEMSDRIARLLVEEEGLVPGNRVFLRGPNCATMFAAWLGILKAGGVVVATMPIL</sequence>
<dbReference type="SUPFAM" id="SSF56801">
    <property type="entry name" value="Acetyl-CoA synthetase-like"/>
    <property type="match status" value="1"/>
</dbReference>
<dbReference type="Gene3D" id="3.40.50.980">
    <property type="match status" value="1"/>
</dbReference>
<keyword evidence="2" id="KW-0436">Ligase</keyword>
<evidence type="ECO:0000313" key="2">
    <source>
        <dbReference type="EMBL" id="CAA9492630.1"/>
    </source>
</evidence>
<organism evidence="2">
    <name type="scientific">uncultured Sphingomonadaceae bacterium</name>
    <dbReference type="NCBI Taxonomy" id="169976"/>
    <lineage>
        <taxon>Bacteria</taxon>
        <taxon>Pseudomonadati</taxon>
        <taxon>Pseudomonadota</taxon>
        <taxon>Alphaproteobacteria</taxon>
        <taxon>Sphingomonadales</taxon>
        <taxon>Sphingomonadaceae</taxon>
        <taxon>environmental samples</taxon>
    </lineage>
</organism>
<reference evidence="2" key="1">
    <citation type="submission" date="2020-02" db="EMBL/GenBank/DDBJ databases">
        <authorList>
            <person name="Meier V. D."/>
        </authorList>
    </citation>
    <scope>NUCLEOTIDE SEQUENCE</scope>
    <source>
        <strain evidence="2">AVDCRST_MAG91</strain>
    </source>
</reference>
<dbReference type="InterPro" id="IPR050237">
    <property type="entry name" value="ATP-dep_AMP-bd_enzyme"/>
</dbReference>
<protein>
    <submittedName>
        <fullName evidence="2">Acyl-coenzyme A synthetases/AMP-(Fatty) acid ligases</fullName>
    </submittedName>
</protein>
<dbReference type="InterPro" id="IPR000873">
    <property type="entry name" value="AMP-dep_synth/lig_dom"/>
</dbReference>
<gene>
    <name evidence="2" type="ORF">AVDCRST_MAG91-622</name>
</gene>